<evidence type="ECO:0000256" key="7">
    <source>
        <dbReference type="PROSITE-ProRule" id="PRU01360"/>
    </source>
</evidence>
<dbReference type="EMBL" id="QFLI01000001">
    <property type="protein sequence ID" value="PXY02524.1"/>
    <property type="molecule type" value="Genomic_DNA"/>
</dbReference>
<gene>
    <name evidence="9" type="ORF">DF185_00065</name>
</gene>
<dbReference type="Proteomes" id="UP000248079">
    <property type="component" value="Unassembled WGS sequence"/>
</dbReference>
<accession>A0A2V4AEK6</accession>
<dbReference type="InterPro" id="IPR012910">
    <property type="entry name" value="Plug_dom"/>
</dbReference>
<dbReference type="NCBIfam" id="TIGR04057">
    <property type="entry name" value="SusC_RagA_signa"/>
    <property type="match status" value="1"/>
</dbReference>
<comment type="subcellular location">
    <subcellularLocation>
        <location evidence="1 7">Cell outer membrane</location>
        <topology evidence="1 7">Multi-pass membrane protein</topology>
    </subcellularLocation>
</comment>
<dbReference type="Gene3D" id="2.60.40.1120">
    <property type="entry name" value="Carboxypeptidase-like, regulatory domain"/>
    <property type="match status" value="1"/>
</dbReference>
<dbReference type="FunFam" id="2.60.40.1120:FF:000003">
    <property type="entry name" value="Outer membrane protein Omp121"/>
    <property type="match status" value="1"/>
</dbReference>
<evidence type="ECO:0000256" key="1">
    <source>
        <dbReference type="ARBA" id="ARBA00004571"/>
    </source>
</evidence>
<dbReference type="Pfam" id="PF07715">
    <property type="entry name" value="Plug"/>
    <property type="match status" value="1"/>
</dbReference>
<dbReference type="InterPro" id="IPR037066">
    <property type="entry name" value="Plug_dom_sf"/>
</dbReference>
<feature type="domain" description="TonB-dependent receptor plug" evidence="8">
    <location>
        <begin position="146"/>
        <end position="252"/>
    </location>
</feature>
<dbReference type="FunFam" id="2.170.130.10:FF:000003">
    <property type="entry name" value="SusC/RagA family TonB-linked outer membrane protein"/>
    <property type="match status" value="1"/>
</dbReference>
<dbReference type="OrthoDB" id="9768177at2"/>
<keyword evidence="4 7" id="KW-0812">Transmembrane</keyword>
<evidence type="ECO:0000313" key="9">
    <source>
        <dbReference type="EMBL" id="PXY02524.1"/>
    </source>
</evidence>
<evidence type="ECO:0000259" key="8">
    <source>
        <dbReference type="Pfam" id="PF07715"/>
    </source>
</evidence>
<keyword evidence="3 7" id="KW-1134">Transmembrane beta strand</keyword>
<evidence type="ECO:0000313" key="10">
    <source>
        <dbReference type="Proteomes" id="UP000248079"/>
    </source>
</evidence>
<keyword evidence="10" id="KW-1185">Reference proteome</keyword>
<dbReference type="PROSITE" id="PS52016">
    <property type="entry name" value="TONB_DEPENDENT_REC_3"/>
    <property type="match status" value="1"/>
</dbReference>
<reference evidence="9 10" key="1">
    <citation type="submission" date="2018-05" db="EMBL/GenBank/DDBJ databases">
        <title>Marinifilum breve JC075T sp. nov., a marine bacterium isolated from Yongle Blue Hole in the South China Sea.</title>
        <authorList>
            <person name="Fu T."/>
        </authorList>
    </citation>
    <scope>NUCLEOTIDE SEQUENCE [LARGE SCALE GENOMIC DNA]</scope>
    <source>
        <strain evidence="9 10">JC075</strain>
    </source>
</reference>
<dbReference type="NCBIfam" id="TIGR04056">
    <property type="entry name" value="OMP_RagA_SusC"/>
    <property type="match status" value="1"/>
</dbReference>
<dbReference type="AlphaFoldDB" id="A0A2V4AEK6"/>
<dbReference type="InterPro" id="IPR039426">
    <property type="entry name" value="TonB-dep_rcpt-like"/>
</dbReference>
<organism evidence="9 10">
    <name type="scientific">Marinifilum breve</name>
    <dbReference type="NCBI Taxonomy" id="2184082"/>
    <lineage>
        <taxon>Bacteria</taxon>
        <taxon>Pseudomonadati</taxon>
        <taxon>Bacteroidota</taxon>
        <taxon>Bacteroidia</taxon>
        <taxon>Marinilabiliales</taxon>
        <taxon>Marinifilaceae</taxon>
    </lineage>
</organism>
<sequence length="1029" mass="114938">MKEITGSLARQSSLLKKRFLRTAGLCCTVSLLTVTPTFASSSYEEAVITAEQNQEKLVVGKVVDKNGEALIGVNIIIKGTSTGTITDFDGNFKLNVSDGAVLVFTFIGYLNQEVIVANQSTINVTLEEDVMGLDEVVVVGYGTQKKANLTGSVSAVKGDEMVKKPMTDARQALQGVSTGVTIVDRGGAPGEEDLNINIRGIGSLSASTYPLILVDGIEMSMSDVNPNDIESVSILKDAASSSIYGAKAANGVVLITTKRGKEGGYKVDYNGYYGWQTPATLPELVGAEDYLNLVNEALVNAGMNPKYSQEYIQKTVEGNDPLNYPYVNLFEELFETAPVFNQSLRISGGNEKSKIALSLNHMKQDGMLKNVESERFGFRLNTDFQVKDNFKVRADVSFNRRDNERPNRMNSAIGAIVGTSPVTVLKHPNGVYGLNKDNTNALACLEVGGMNEENKEALNLKIGADLEVLSGLTLRSDLSYKSINNRYKNYTSAYDFRNPENPDEIVHKWTPSKLVDGRWNQQEINFKALLDYNKTFGDHSFHALAGIDVTENKAYVLKGERTNIYSDDYVELNTGDAEGQINKGYQEDWALFSYLGRVNYTYKGKYLLEGNIRYDGSSRFAKGNKWGVFPSFSAGWRMSEEDFMTSLEFVDNLKLRGSWGQLGNQNIGYYKFTSTVYADYPYNFNDKEVNGYSQWYYANTDITWETTEMIDFGFDLTLFNNKLEVVADWYQKDTKDVLLVLPISYLTGLGASETNAGKVRNTGWEVSLTHRNAINDFNYSVGFNISDVKNELVDFAGNEPSISGWTILKEGESVNAFYGYESDGLFQSQEEIDNHASQPNQSQLKPGDIKLVDQNGDGEINDEDRKVIGSSIPRYSVGLNLYMEYKGFDCSAFMQGVMKAENYFYGAPNEGPAYEIFTTKRVLDRWTPENPDATFPRLEAASNKNNYLYNDFWLRDASYLRLKNLQIGYSLPKSVLEKWKIDKMRFYIGGTNLFTITDVESGLDPETYDGRPNYYPPVSTYTMGVQLRF</sequence>
<protein>
    <submittedName>
        <fullName evidence="9">SusC/RagA family TonB-linked outer membrane protein</fullName>
    </submittedName>
</protein>
<dbReference type="InterPro" id="IPR023997">
    <property type="entry name" value="TonB-dep_OMP_SusC/RagA_CS"/>
</dbReference>
<dbReference type="Pfam" id="PF13715">
    <property type="entry name" value="CarbopepD_reg_2"/>
    <property type="match status" value="1"/>
</dbReference>
<evidence type="ECO:0000256" key="6">
    <source>
        <dbReference type="ARBA" id="ARBA00023237"/>
    </source>
</evidence>
<evidence type="ECO:0000256" key="3">
    <source>
        <dbReference type="ARBA" id="ARBA00022452"/>
    </source>
</evidence>
<comment type="caution">
    <text evidence="9">The sequence shown here is derived from an EMBL/GenBank/DDBJ whole genome shotgun (WGS) entry which is preliminary data.</text>
</comment>
<dbReference type="InterPro" id="IPR008969">
    <property type="entry name" value="CarboxyPept-like_regulatory"/>
</dbReference>
<dbReference type="InterPro" id="IPR036942">
    <property type="entry name" value="Beta-barrel_TonB_sf"/>
</dbReference>
<dbReference type="RefSeq" id="WP_110358685.1">
    <property type="nucleotide sequence ID" value="NZ_QFLI01000001.1"/>
</dbReference>
<dbReference type="Gene3D" id="2.170.130.10">
    <property type="entry name" value="TonB-dependent receptor, plug domain"/>
    <property type="match status" value="1"/>
</dbReference>
<dbReference type="GO" id="GO:0009279">
    <property type="term" value="C:cell outer membrane"/>
    <property type="evidence" value="ECO:0007669"/>
    <property type="project" value="UniProtKB-SubCell"/>
</dbReference>
<dbReference type="SUPFAM" id="SSF56935">
    <property type="entry name" value="Porins"/>
    <property type="match status" value="1"/>
</dbReference>
<dbReference type="Gene3D" id="2.40.170.20">
    <property type="entry name" value="TonB-dependent receptor, beta-barrel domain"/>
    <property type="match status" value="1"/>
</dbReference>
<proteinExistence type="inferred from homology"/>
<evidence type="ECO:0000256" key="5">
    <source>
        <dbReference type="ARBA" id="ARBA00023136"/>
    </source>
</evidence>
<name>A0A2V4AEK6_9BACT</name>
<evidence type="ECO:0000256" key="4">
    <source>
        <dbReference type="ARBA" id="ARBA00022692"/>
    </source>
</evidence>
<keyword evidence="6 7" id="KW-0998">Cell outer membrane</keyword>
<keyword evidence="5 7" id="KW-0472">Membrane</keyword>
<comment type="similarity">
    <text evidence="7">Belongs to the TonB-dependent receptor family.</text>
</comment>
<keyword evidence="2 7" id="KW-0813">Transport</keyword>
<dbReference type="InterPro" id="IPR023996">
    <property type="entry name" value="TonB-dep_OMP_SusC/RagA"/>
</dbReference>
<evidence type="ECO:0000256" key="2">
    <source>
        <dbReference type="ARBA" id="ARBA00022448"/>
    </source>
</evidence>
<dbReference type="SUPFAM" id="SSF49464">
    <property type="entry name" value="Carboxypeptidase regulatory domain-like"/>
    <property type="match status" value="1"/>
</dbReference>